<keyword evidence="7" id="KW-0256">Endoplasmic reticulum</keyword>
<comment type="subcellular location">
    <subcellularLocation>
        <location evidence="1">Endoplasmic reticulum membrane</location>
        <topology evidence="1">Multi-pass membrane protein</topology>
    </subcellularLocation>
</comment>
<feature type="transmembrane region" description="Helical" evidence="10">
    <location>
        <begin position="210"/>
        <end position="230"/>
    </location>
</feature>
<dbReference type="GO" id="GO:0004376">
    <property type="term" value="F:GPI mannosyltransferase activity"/>
    <property type="evidence" value="ECO:0007669"/>
    <property type="project" value="InterPro"/>
</dbReference>
<comment type="caution">
    <text evidence="11">The sequence shown here is derived from an EMBL/GenBank/DDBJ whole genome shotgun (WGS) entry which is preliminary data.</text>
</comment>
<comment type="pathway">
    <text evidence="2">Glycolipid biosynthesis; glycosylphosphatidylinositol-anchor biosynthesis.</text>
</comment>
<accession>A0A085WXN7</accession>
<dbReference type="EMBL" id="JMCB01000001">
    <property type="protein sequence ID" value="KFE72450.1"/>
    <property type="molecule type" value="Genomic_DNA"/>
</dbReference>
<evidence type="ECO:0000256" key="7">
    <source>
        <dbReference type="ARBA" id="ARBA00022824"/>
    </source>
</evidence>
<protein>
    <recommendedName>
        <fullName evidence="13">Integral membrane protein</fullName>
    </recommendedName>
</protein>
<dbReference type="GO" id="GO:0016020">
    <property type="term" value="C:membrane"/>
    <property type="evidence" value="ECO:0007669"/>
    <property type="project" value="GOC"/>
</dbReference>
<reference evidence="11 12" key="1">
    <citation type="submission" date="2014-04" db="EMBL/GenBank/DDBJ databases">
        <title>Genome assembly of Hyalangium minutum DSM 14724.</title>
        <authorList>
            <person name="Sharma G."/>
            <person name="Subramanian S."/>
        </authorList>
    </citation>
    <scope>NUCLEOTIDE SEQUENCE [LARGE SCALE GENOMIC DNA]</scope>
    <source>
        <strain evidence="11 12">DSM 14724</strain>
    </source>
</reference>
<keyword evidence="3" id="KW-0337">GPI-anchor biosynthesis</keyword>
<feature type="transmembrane region" description="Helical" evidence="10">
    <location>
        <begin position="97"/>
        <end position="120"/>
    </location>
</feature>
<evidence type="ECO:0000256" key="10">
    <source>
        <dbReference type="SAM" id="Phobius"/>
    </source>
</evidence>
<evidence type="ECO:0000256" key="1">
    <source>
        <dbReference type="ARBA" id="ARBA00004477"/>
    </source>
</evidence>
<evidence type="ECO:0000256" key="6">
    <source>
        <dbReference type="ARBA" id="ARBA00022692"/>
    </source>
</evidence>
<evidence type="ECO:0000256" key="8">
    <source>
        <dbReference type="ARBA" id="ARBA00022989"/>
    </source>
</evidence>
<evidence type="ECO:0008006" key="13">
    <source>
        <dbReference type="Google" id="ProtNLM"/>
    </source>
</evidence>
<dbReference type="AlphaFoldDB" id="A0A085WXN7"/>
<dbReference type="RefSeq" id="WP_044181788.1">
    <property type="nucleotide sequence ID" value="NZ_JMCB01000001.1"/>
</dbReference>
<feature type="transmembrane region" description="Helical" evidence="10">
    <location>
        <begin position="351"/>
        <end position="371"/>
    </location>
</feature>
<dbReference type="PANTHER" id="PTHR12468:SF2">
    <property type="entry name" value="GPI MANNOSYLTRANSFERASE 2"/>
    <property type="match status" value="1"/>
</dbReference>
<dbReference type="GO" id="GO:0000009">
    <property type="term" value="F:alpha-1,6-mannosyltransferase activity"/>
    <property type="evidence" value="ECO:0007669"/>
    <property type="project" value="InterPro"/>
</dbReference>
<sequence length="377" mass="41627">MARSAPRTVALVVLLAIVVCGAAASLGAWRFYRKHHDTSGLHLGDYYSMGWVGFDSGWYKSIAEEGYFYTPGKQSSVAFFPLYPLAIRGVMQTGLSVYGAGILVTLLCGSLAMVLFTLWARTRADEVSALQAGLLIALYPFTFYLYGVMYSDALFVLLVVSAFLLLEKGYLLPAVLVAAISTAARPVAPAVVVGLLVRRLEWKRERGERWSPWDFLPVFSALGFVSYILFLKESFGAPFAFVETQGSPGWDQSPGPHTWFKVTWFQTVFDPGQSWEVKGRLITHALLTLTGLALVIPTFKRLGWGYAAFTLAVVGMPALSTKDFMGMARYLISAFPLFLTLALLLKERPRLLRGIMAVSAVGLVFLSWCFGREIYVS</sequence>
<dbReference type="Proteomes" id="UP000028725">
    <property type="component" value="Unassembled WGS sequence"/>
</dbReference>
<evidence type="ECO:0000313" key="12">
    <source>
        <dbReference type="Proteomes" id="UP000028725"/>
    </source>
</evidence>
<dbReference type="STRING" id="394096.DB31_0713"/>
<feature type="transmembrane region" description="Helical" evidence="10">
    <location>
        <begin position="327"/>
        <end position="345"/>
    </location>
</feature>
<dbReference type="GO" id="GO:0031501">
    <property type="term" value="C:mannosyltransferase complex"/>
    <property type="evidence" value="ECO:0007669"/>
    <property type="project" value="TreeGrafter"/>
</dbReference>
<feature type="transmembrane region" description="Helical" evidence="10">
    <location>
        <begin position="171"/>
        <end position="198"/>
    </location>
</feature>
<evidence type="ECO:0000256" key="5">
    <source>
        <dbReference type="ARBA" id="ARBA00022679"/>
    </source>
</evidence>
<dbReference type="InterPro" id="IPR007315">
    <property type="entry name" value="PIG-V/Gpi18"/>
</dbReference>
<keyword evidence="4" id="KW-0328">Glycosyltransferase</keyword>
<organism evidence="11 12">
    <name type="scientific">Hyalangium minutum</name>
    <dbReference type="NCBI Taxonomy" id="394096"/>
    <lineage>
        <taxon>Bacteria</taxon>
        <taxon>Pseudomonadati</taxon>
        <taxon>Myxococcota</taxon>
        <taxon>Myxococcia</taxon>
        <taxon>Myxococcales</taxon>
        <taxon>Cystobacterineae</taxon>
        <taxon>Archangiaceae</taxon>
        <taxon>Hyalangium</taxon>
    </lineage>
</organism>
<dbReference type="GO" id="GO:0006506">
    <property type="term" value="P:GPI anchor biosynthetic process"/>
    <property type="evidence" value="ECO:0007669"/>
    <property type="project" value="UniProtKB-UniPathway"/>
</dbReference>
<dbReference type="UniPathway" id="UPA00196"/>
<keyword evidence="5" id="KW-0808">Transferase</keyword>
<evidence type="ECO:0000256" key="4">
    <source>
        <dbReference type="ARBA" id="ARBA00022676"/>
    </source>
</evidence>
<dbReference type="PANTHER" id="PTHR12468">
    <property type="entry name" value="GPI MANNOSYLTRANSFERASE 2"/>
    <property type="match status" value="1"/>
</dbReference>
<feature type="transmembrane region" description="Helical" evidence="10">
    <location>
        <begin position="132"/>
        <end position="165"/>
    </location>
</feature>
<dbReference type="OrthoDB" id="573863at2"/>
<name>A0A085WXN7_9BACT</name>
<keyword evidence="8 10" id="KW-1133">Transmembrane helix</keyword>
<feature type="transmembrane region" description="Helical" evidence="10">
    <location>
        <begin position="302"/>
        <end position="320"/>
    </location>
</feature>
<evidence type="ECO:0000256" key="9">
    <source>
        <dbReference type="ARBA" id="ARBA00023136"/>
    </source>
</evidence>
<evidence type="ECO:0000313" key="11">
    <source>
        <dbReference type="EMBL" id="KFE72450.1"/>
    </source>
</evidence>
<evidence type="ECO:0000256" key="2">
    <source>
        <dbReference type="ARBA" id="ARBA00004687"/>
    </source>
</evidence>
<evidence type="ECO:0000256" key="3">
    <source>
        <dbReference type="ARBA" id="ARBA00022502"/>
    </source>
</evidence>
<gene>
    <name evidence="11" type="ORF">DB31_0713</name>
</gene>
<keyword evidence="12" id="KW-1185">Reference proteome</keyword>
<keyword evidence="6 10" id="KW-0812">Transmembrane</keyword>
<proteinExistence type="predicted"/>
<keyword evidence="9 10" id="KW-0472">Membrane</keyword>